<dbReference type="Gene3D" id="3.30.40.10">
    <property type="entry name" value="Zinc/RING finger domain, C3HC4 (zinc finger)"/>
    <property type="match status" value="1"/>
</dbReference>
<dbReference type="Gene3D" id="3.40.50.880">
    <property type="match status" value="1"/>
</dbReference>
<feature type="compositionally biased region" description="Acidic residues" evidence="24">
    <location>
        <begin position="969"/>
        <end position="996"/>
    </location>
</feature>
<comment type="similarity">
    <text evidence="3">Belongs to the SNF2/RAD54 helicase family.</text>
</comment>
<feature type="domain" description="RING-type" evidence="26">
    <location>
        <begin position="797"/>
        <end position="836"/>
    </location>
</feature>
<dbReference type="InterPro" id="IPR036957">
    <property type="entry name" value="Znf_PARP_sf"/>
</dbReference>
<dbReference type="GO" id="GO:0006541">
    <property type="term" value="P:glutamine metabolic process"/>
    <property type="evidence" value="ECO:0007669"/>
    <property type="project" value="InterPro"/>
</dbReference>
<dbReference type="InterPro" id="IPR001510">
    <property type="entry name" value="Znf_PARP"/>
</dbReference>
<comment type="catalytic activity">
    <reaction evidence="22">
        <text>L-glutamine + H2O = L-glutamate + NH4(+)</text>
        <dbReference type="Rhea" id="RHEA:15889"/>
        <dbReference type="ChEBI" id="CHEBI:15377"/>
        <dbReference type="ChEBI" id="CHEBI:28938"/>
        <dbReference type="ChEBI" id="CHEBI:29985"/>
        <dbReference type="ChEBI" id="CHEBI:58359"/>
    </reaction>
</comment>
<dbReference type="GO" id="GO:0004088">
    <property type="term" value="F:carbamoyl-phosphate synthase (glutamine-hydrolyzing) activity"/>
    <property type="evidence" value="ECO:0007669"/>
    <property type="project" value="UniProtKB-EC"/>
</dbReference>
<dbReference type="GO" id="GO:0004386">
    <property type="term" value="F:helicase activity"/>
    <property type="evidence" value="ECO:0007669"/>
    <property type="project" value="UniProtKB-KW"/>
</dbReference>
<dbReference type="NCBIfam" id="TIGR01368">
    <property type="entry name" value="CPSaseIIsmall"/>
    <property type="match status" value="1"/>
</dbReference>
<feature type="domain" description="Helicase C-terminal" evidence="28">
    <location>
        <begin position="875"/>
        <end position="1127"/>
    </location>
</feature>
<dbReference type="Pfam" id="PF00117">
    <property type="entry name" value="GATase"/>
    <property type="match status" value="1"/>
</dbReference>
<comment type="subunit">
    <text evidence="18">Heterodimer composed of 2 chains; the small (or glutamine) chain promotes the hydrolysis of glutamine to ammonia, which is used by the large (or ammonia) chain to synthesize carbamoyl phosphate.</text>
</comment>
<evidence type="ECO:0000256" key="23">
    <source>
        <dbReference type="PROSITE-ProRule" id="PRU00175"/>
    </source>
</evidence>
<dbReference type="GO" id="GO:0006526">
    <property type="term" value="P:L-arginine biosynthetic process"/>
    <property type="evidence" value="ECO:0007669"/>
    <property type="project" value="UniProtKB-KW"/>
</dbReference>
<feature type="domain" description="Helicase ATP-binding" evidence="27">
    <location>
        <begin position="458"/>
        <end position="632"/>
    </location>
</feature>
<feature type="domain" description="PARP-type" evidence="25">
    <location>
        <begin position="5"/>
        <end position="93"/>
    </location>
</feature>
<evidence type="ECO:0000256" key="21">
    <source>
        <dbReference type="ARBA" id="ARBA00048816"/>
    </source>
</evidence>
<accession>A0A8H4R0T8</accession>
<dbReference type="PANTHER" id="PTHR45626">
    <property type="entry name" value="TRANSCRIPTION TERMINATION FACTOR 2-RELATED"/>
    <property type="match status" value="1"/>
</dbReference>
<dbReference type="SMART" id="SM01097">
    <property type="entry name" value="CPSase_sm_chain"/>
    <property type="match status" value="1"/>
</dbReference>
<dbReference type="PRINTS" id="PR00096">
    <property type="entry name" value="GATASE"/>
</dbReference>
<dbReference type="Pfam" id="PF00176">
    <property type="entry name" value="SNF2-rel_dom"/>
    <property type="match status" value="1"/>
</dbReference>
<dbReference type="PROSITE" id="PS51192">
    <property type="entry name" value="HELICASE_ATP_BIND_1"/>
    <property type="match status" value="1"/>
</dbReference>
<dbReference type="SMART" id="SM01336">
    <property type="entry name" value="zf-PARP"/>
    <property type="match status" value="1"/>
</dbReference>
<dbReference type="GO" id="GO:0006281">
    <property type="term" value="P:DNA repair"/>
    <property type="evidence" value="ECO:0007669"/>
    <property type="project" value="TreeGrafter"/>
</dbReference>
<dbReference type="InterPro" id="IPR027417">
    <property type="entry name" value="P-loop_NTPase"/>
</dbReference>
<feature type="region of interest" description="Disordered" evidence="24">
    <location>
        <begin position="305"/>
        <end position="347"/>
    </location>
</feature>
<keyword evidence="12" id="KW-0378">Hydrolase</keyword>
<keyword evidence="17" id="KW-0539">Nucleus</keyword>
<evidence type="ECO:0000256" key="8">
    <source>
        <dbReference type="ARBA" id="ARBA00022605"/>
    </source>
</evidence>
<evidence type="ECO:0000256" key="19">
    <source>
        <dbReference type="ARBA" id="ARBA00044168"/>
    </source>
</evidence>
<evidence type="ECO:0000256" key="5">
    <source>
        <dbReference type="ARBA" id="ARBA00012738"/>
    </source>
</evidence>
<evidence type="ECO:0000256" key="22">
    <source>
        <dbReference type="ARBA" id="ARBA00049285"/>
    </source>
</evidence>
<evidence type="ECO:0000256" key="18">
    <source>
        <dbReference type="ARBA" id="ARBA00044031"/>
    </source>
</evidence>
<dbReference type="FunFam" id="3.40.50.880:FF:000016">
    <property type="entry name" value="Carbamoyl-phosphate synthase arginine-specific small chain"/>
    <property type="match status" value="1"/>
</dbReference>
<dbReference type="PRINTS" id="PR00099">
    <property type="entry name" value="CPSGATASE"/>
</dbReference>
<evidence type="ECO:0000259" key="28">
    <source>
        <dbReference type="PROSITE" id="PS51194"/>
    </source>
</evidence>
<dbReference type="Pfam" id="PF08797">
    <property type="entry name" value="HIRAN"/>
    <property type="match status" value="1"/>
</dbReference>
<sequence>MQISHTVGYSRSVRAKCHAPGLCNGTALPFGTLRYGRATANEFGETVEWRHWGCVTPAILTELAAIPLKSIIGYEKLHEADQNKIRMAISLRRIDPNDVPPSAKPKPKVGFVNGSSQPSSSQGKRTATQAGLDPLVQRLNAALSSSSTQARRTEEIEDEPYEEEVRDELYCNMVTSVVGIQYYRGMVGPGEQVLLVREPHNRFDRNAIQVKNISRIQVGHLPRNVAAKLAPLLDRQAVTVEGVINDGNLGSKGYTLSITLKIYGPSDKRDQLEPALVWATPGQRGFPKRPPTATSSAAVAAASSIPPVVPSRAPVPPSSSQHQAFSAQNAAQQEALRKQQEAIRKQQESLRKAAELKEMLSSLEKVDDEGRRNSLLDTLCSTDDVMNMPLYENPPGIATGEMTVDLMKHQLQGLRWCVDRENPTLPKKESDKPVQFWQLRKQGNKPYYFNLATNTPQEAPPPLGRGALCADAMGLGKTLTMLALILATKAQADPGFISPLSVLSNWEKQIKDHCTPGTVSSCVYYGSTRSLSAEELQKYDIVITTYQTITGEHTDGSAGGNSSKKKKTERTLFDVPWKRVILDEGHTIRNPKTKAANAVYGLNASRRWVLTGTPIINSPRDLGSLLTFLQICRPLDNEDFYKRLLLRPLKNGEAAGAELLRALMSHICIRRTKEMQDSSGKSIIELPPVEMIRVPVALSEEARALYDEVEALSKERLVTAIKDGTSNAVVQSNVLSMLTRMRQIALHPGLVPANYLEELRRNISNESNDAPIMPVTPEEKLHLQALLAQAIEDCEECPICMGVLPNDSRITSCRHMFCLACITEVISRDAKCPMDRRTLTMGDLHEPPPPTDLTQKAPRYLSEEPEGFRVGSSAKIEQLIDLLKLSPMSEKSLVFSQFTSFLDKVAEALDEEGIPYVRFDGKMSAKRRQEAIAKFSVPIEEETPVVLDVTSQRPRRTSSSTSIEPGVADVDDNDSDFVVDDNDKGDDDDYLVDSDDDKPAKKSKKNKGKGKASNVQRPLPLDDDLHLGSEANPRVMLLSLKAGALGLNLTVANNVFLMDPWWQEGIESQAVDRVNRIGQKKPVHVYQLVSENTVESKVLDIQEKKKQLIQHAFSGIKRTETQRQQREARLQAVPATLHLKSGQSFYGKSFGAPRSVFGETVFSTSITSYTESMTDPSYRGQILVFTTPMIGNYGVPNNNAPYDSQDVGVYLESQNIQAAAVVVGDVAEKFSHYKAVESIAAWCKRNNVPGITGVDTRAITTLLRDQGTTLGRIAVGVDAALPAPESHEYWDPSKENLVDQVSTKTPYVLNPQGSVKIAVLDFGAKANILRSLVRRDAAVTVMPWNYDFNAVRDQYDGLFLTNGPGDPAHCMEAALKLRRTFQEWKKPIFGICMGHQIIGMAAGLDAYRMTFGNRGHNQPVLALASAGSIKAGRVYVTSQNHQYALKLQDPFPQGWEPFFINCNDSSVEGVKSTTESGMKVWGVQFHPESAGGPLDTIEMFSDFVEECKLHKAQTGFSTSANNMKTKVEVPIDIVTPQPEVTATA</sequence>
<dbReference type="PROSITE" id="PS51273">
    <property type="entry name" value="GATASE_TYPE_1"/>
    <property type="match status" value="1"/>
</dbReference>
<dbReference type="Proteomes" id="UP000521872">
    <property type="component" value="Unassembled WGS sequence"/>
</dbReference>
<gene>
    <name evidence="29" type="ORF">D9613_000801</name>
</gene>
<dbReference type="InterPro" id="IPR036480">
    <property type="entry name" value="CarbP_synth_ssu_N_sf"/>
</dbReference>
<dbReference type="InterPro" id="IPR001841">
    <property type="entry name" value="Znf_RING"/>
</dbReference>
<dbReference type="GO" id="GO:0003677">
    <property type="term" value="F:DNA binding"/>
    <property type="evidence" value="ECO:0007669"/>
    <property type="project" value="InterPro"/>
</dbReference>
<feature type="compositionally biased region" description="Basic and acidic residues" evidence="24">
    <location>
        <begin position="335"/>
        <end position="347"/>
    </location>
</feature>
<dbReference type="SUPFAM" id="SSF52021">
    <property type="entry name" value="Carbamoyl phosphate synthetase, small subunit N-terminal domain"/>
    <property type="match status" value="1"/>
</dbReference>
<keyword evidence="16" id="KW-0315">Glutamine amidotransferase</keyword>
<dbReference type="GO" id="GO:0008094">
    <property type="term" value="F:ATP-dependent activity, acting on DNA"/>
    <property type="evidence" value="ECO:0007669"/>
    <property type="project" value="TreeGrafter"/>
</dbReference>
<feature type="region of interest" description="Disordered" evidence="24">
    <location>
        <begin position="143"/>
        <end position="163"/>
    </location>
</feature>
<comment type="catalytic activity">
    <reaction evidence="21">
        <text>hydrogencarbonate + L-glutamine + 2 ATP + H2O = carbamoyl phosphate + L-glutamate + 2 ADP + phosphate + 2 H(+)</text>
        <dbReference type="Rhea" id="RHEA:18633"/>
        <dbReference type="ChEBI" id="CHEBI:15377"/>
        <dbReference type="ChEBI" id="CHEBI:15378"/>
        <dbReference type="ChEBI" id="CHEBI:17544"/>
        <dbReference type="ChEBI" id="CHEBI:29985"/>
        <dbReference type="ChEBI" id="CHEBI:30616"/>
        <dbReference type="ChEBI" id="CHEBI:43474"/>
        <dbReference type="ChEBI" id="CHEBI:58228"/>
        <dbReference type="ChEBI" id="CHEBI:58359"/>
        <dbReference type="ChEBI" id="CHEBI:456216"/>
        <dbReference type="EC" id="6.3.5.5"/>
    </reaction>
</comment>
<comment type="similarity">
    <text evidence="4">Belongs to the CarA family.</text>
</comment>
<dbReference type="InterPro" id="IPR038718">
    <property type="entry name" value="SNF2-like_sf"/>
</dbReference>
<comment type="subcellular location">
    <subcellularLocation>
        <location evidence="1">Nucleus</location>
    </subcellularLocation>
</comment>
<dbReference type="Gene3D" id="3.40.50.10810">
    <property type="entry name" value="Tandem AAA-ATPase domain"/>
    <property type="match status" value="1"/>
</dbReference>
<dbReference type="Gene3D" id="3.30.1740.10">
    <property type="entry name" value="Zinc finger, PARP-type"/>
    <property type="match status" value="1"/>
</dbReference>
<dbReference type="Gene3D" id="3.30.70.2330">
    <property type="match status" value="1"/>
</dbReference>
<dbReference type="InterPro" id="IPR035686">
    <property type="entry name" value="CPSase_GATase1"/>
</dbReference>
<dbReference type="CDD" id="cd18793">
    <property type="entry name" value="SF2_C_SNF"/>
    <property type="match status" value="1"/>
</dbReference>
<evidence type="ECO:0000256" key="6">
    <source>
        <dbReference type="ARBA" id="ARBA00022571"/>
    </source>
</evidence>
<keyword evidence="11 23" id="KW-0863">Zinc-finger</keyword>
<dbReference type="SUPFAM" id="SSF57850">
    <property type="entry name" value="RING/U-box"/>
    <property type="match status" value="1"/>
</dbReference>
<dbReference type="InterPro" id="IPR049730">
    <property type="entry name" value="SNF2/RAD54-like_C"/>
</dbReference>
<evidence type="ECO:0000256" key="9">
    <source>
        <dbReference type="ARBA" id="ARBA00022723"/>
    </source>
</evidence>
<feature type="compositionally biased region" description="Polar residues" evidence="24">
    <location>
        <begin position="321"/>
        <end position="332"/>
    </location>
</feature>
<comment type="pathway">
    <text evidence="2">Amino-acid biosynthesis; L-arginine biosynthesis; carbamoyl phosphate from bicarbonate: step 1/1.</text>
</comment>
<evidence type="ECO:0000256" key="16">
    <source>
        <dbReference type="ARBA" id="ARBA00022962"/>
    </source>
</evidence>
<evidence type="ECO:0000313" key="30">
    <source>
        <dbReference type="Proteomes" id="UP000521872"/>
    </source>
</evidence>
<dbReference type="Pfam" id="PF00988">
    <property type="entry name" value="CPSase_sm_chain"/>
    <property type="match status" value="1"/>
</dbReference>
<dbReference type="PROSITE" id="PS00518">
    <property type="entry name" value="ZF_RING_1"/>
    <property type="match status" value="1"/>
</dbReference>
<dbReference type="SMART" id="SM00910">
    <property type="entry name" value="HIRAN"/>
    <property type="match status" value="1"/>
</dbReference>
<dbReference type="GO" id="GO:0016818">
    <property type="term" value="F:hydrolase activity, acting on acid anhydrides, in phosphorus-containing anhydrides"/>
    <property type="evidence" value="ECO:0007669"/>
    <property type="project" value="InterPro"/>
</dbReference>
<dbReference type="InterPro" id="IPR017926">
    <property type="entry name" value="GATASE"/>
</dbReference>
<feature type="region of interest" description="Disordered" evidence="24">
    <location>
        <begin position="95"/>
        <end position="128"/>
    </location>
</feature>
<feature type="compositionally biased region" description="Polar residues" evidence="24">
    <location>
        <begin position="113"/>
        <end position="128"/>
    </location>
</feature>
<comment type="caution">
    <text evidence="29">The sequence shown here is derived from an EMBL/GenBank/DDBJ whole genome shotgun (WGS) entry which is preliminary data.</text>
</comment>
<keyword evidence="15" id="KW-0067">ATP-binding</keyword>
<dbReference type="InterPro" id="IPR001650">
    <property type="entry name" value="Helicase_C-like"/>
</dbReference>
<reference evidence="29 30" key="1">
    <citation type="submission" date="2019-12" db="EMBL/GenBank/DDBJ databases">
        <authorList>
            <person name="Floudas D."/>
            <person name="Bentzer J."/>
            <person name="Ahren D."/>
            <person name="Johansson T."/>
            <person name="Persson P."/>
            <person name="Tunlid A."/>
        </authorList>
    </citation>
    <scope>NUCLEOTIDE SEQUENCE [LARGE SCALE GENOMIC DNA]</scope>
    <source>
        <strain evidence="29 30">CBS 102.39</strain>
    </source>
</reference>
<dbReference type="InterPro" id="IPR050628">
    <property type="entry name" value="SNF2_RAD54_helicase_TF"/>
</dbReference>
<keyword evidence="7" id="KW-0436">Ligase</keyword>
<dbReference type="Pfam" id="PF00645">
    <property type="entry name" value="zf-PARP"/>
    <property type="match status" value="1"/>
</dbReference>
<dbReference type="InterPro" id="IPR002474">
    <property type="entry name" value="CarbamoylP_synth_ssu_N"/>
</dbReference>
<feature type="compositionally biased region" description="Basic residues" evidence="24">
    <location>
        <begin position="1001"/>
        <end position="1010"/>
    </location>
</feature>
<proteinExistence type="inferred from homology"/>
<dbReference type="PROSITE" id="PS50064">
    <property type="entry name" value="ZF_PARP_2"/>
    <property type="match status" value="1"/>
</dbReference>
<evidence type="ECO:0000256" key="24">
    <source>
        <dbReference type="SAM" id="MobiDB-lite"/>
    </source>
</evidence>
<dbReference type="GO" id="GO:0005524">
    <property type="term" value="F:ATP binding"/>
    <property type="evidence" value="ECO:0007669"/>
    <property type="project" value="UniProtKB-KW"/>
</dbReference>
<evidence type="ECO:0000256" key="20">
    <source>
        <dbReference type="ARBA" id="ARBA00044340"/>
    </source>
</evidence>
<dbReference type="SUPFAM" id="SSF57716">
    <property type="entry name" value="Glucocorticoid receptor-like (DNA-binding domain)"/>
    <property type="match status" value="1"/>
</dbReference>
<dbReference type="PANTHER" id="PTHR45626:SF17">
    <property type="entry name" value="HELICASE-LIKE TRANSCRIPTION FACTOR"/>
    <property type="match status" value="1"/>
</dbReference>
<feature type="region of interest" description="Disordered" evidence="24">
    <location>
        <begin position="948"/>
        <end position="1026"/>
    </location>
</feature>
<evidence type="ECO:0000259" key="26">
    <source>
        <dbReference type="PROSITE" id="PS50089"/>
    </source>
</evidence>
<evidence type="ECO:0000259" key="25">
    <source>
        <dbReference type="PROSITE" id="PS50064"/>
    </source>
</evidence>
<evidence type="ECO:0000256" key="15">
    <source>
        <dbReference type="ARBA" id="ARBA00022840"/>
    </source>
</evidence>
<evidence type="ECO:0000256" key="2">
    <source>
        <dbReference type="ARBA" id="ARBA00005077"/>
    </source>
</evidence>
<dbReference type="SUPFAM" id="SSF52540">
    <property type="entry name" value="P-loop containing nucleoside triphosphate hydrolases"/>
    <property type="match status" value="2"/>
</dbReference>
<keyword evidence="13" id="KW-0347">Helicase</keyword>
<dbReference type="Gene3D" id="3.40.50.300">
    <property type="entry name" value="P-loop containing nucleotide triphosphate hydrolases"/>
    <property type="match status" value="1"/>
</dbReference>
<dbReference type="PROSITE" id="PS50089">
    <property type="entry name" value="ZF_RING_2"/>
    <property type="match status" value="1"/>
</dbReference>
<dbReference type="InterPro" id="IPR000330">
    <property type="entry name" value="SNF2_N"/>
</dbReference>
<organism evidence="29 30">
    <name type="scientific">Agrocybe pediades</name>
    <dbReference type="NCBI Taxonomy" id="84607"/>
    <lineage>
        <taxon>Eukaryota</taxon>
        <taxon>Fungi</taxon>
        <taxon>Dikarya</taxon>
        <taxon>Basidiomycota</taxon>
        <taxon>Agaricomycotina</taxon>
        <taxon>Agaricomycetes</taxon>
        <taxon>Agaricomycetidae</taxon>
        <taxon>Agaricales</taxon>
        <taxon>Agaricineae</taxon>
        <taxon>Strophariaceae</taxon>
        <taxon>Agrocybe</taxon>
    </lineage>
</organism>
<dbReference type="Pfam" id="PF00271">
    <property type="entry name" value="Helicase_C"/>
    <property type="match status" value="2"/>
</dbReference>
<dbReference type="InterPro" id="IPR014905">
    <property type="entry name" value="HIRAN"/>
</dbReference>
<dbReference type="FunFam" id="3.50.30.20:FF:000003">
    <property type="entry name" value="Carbamoyl-phosphate synthase arginine-specific small chain"/>
    <property type="match status" value="1"/>
</dbReference>
<dbReference type="EC" id="6.3.5.5" evidence="5"/>
<dbReference type="HAMAP" id="MF_01209">
    <property type="entry name" value="CPSase_S_chain"/>
    <property type="match status" value="1"/>
</dbReference>
<name>A0A8H4R0T8_9AGAR</name>
<evidence type="ECO:0000259" key="27">
    <source>
        <dbReference type="PROSITE" id="PS51192"/>
    </source>
</evidence>
<keyword evidence="8" id="KW-0028">Amino-acid biosynthesis</keyword>
<keyword evidence="6" id="KW-0055">Arginine biosynthesis</keyword>
<dbReference type="SMART" id="SM00487">
    <property type="entry name" value="DEXDc"/>
    <property type="match status" value="1"/>
</dbReference>
<evidence type="ECO:0000256" key="10">
    <source>
        <dbReference type="ARBA" id="ARBA00022741"/>
    </source>
</evidence>
<dbReference type="CDD" id="cd01744">
    <property type="entry name" value="GATase1_CPSase"/>
    <property type="match status" value="1"/>
</dbReference>
<dbReference type="GO" id="GO:0005634">
    <property type="term" value="C:nucleus"/>
    <property type="evidence" value="ECO:0007669"/>
    <property type="project" value="UniProtKB-SubCell"/>
</dbReference>
<dbReference type="InterPro" id="IPR006274">
    <property type="entry name" value="CarbamoylP_synth_ssu"/>
</dbReference>
<dbReference type="InterPro" id="IPR029062">
    <property type="entry name" value="Class_I_gatase-like"/>
</dbReference>
<dbReference type="GO" id="GO:0005737">
    <property type="term" value="C:cytoplasm"/>
    <property type="evidence" value="ECO:0007669"/>
    <property type="project" value="UniProtKB-ARBA"/>
</dbReference>
<dbReference type="PROSITE" id="PS51194">
    <property type="entry name" value="HELICASE_CTER"/>
    <property type="match status" value="1"/>
</dbReference>
<dbReference type="Gene3D" id="3.50.30.20">
    <property type="entry name" value="Carbamoyl-phosphate synthase small subunit, N-terminal domain"/>
    <property type="match status" value="1"/>
</dbReference>
<evidence type="ECO:0000256" key="17">
    <source>
        <dbReference type="ARBA" id="ARBA00023242"/>
    </source>
</evidence>
<feature type="compositionally biased region" description="Pro residues" evidence="24">
    <location>
        <begin position="307"/>
        <end position="317"/>
    </location>
</feature>
<keyword evidence="14" id="KW-0862">Zinc</keyword>
<dbReference type="EMBL" id="JAACJL010000015">
    <property type="protein sequence ID" value="KAF4621274.1"/>
    <property type="molecule type" value="Genomic_DNA"/>
</dbReference>
<evidence type="ECO:0000313" key="29">
    <source>
        <dbReference type="EMBL" id="KAF4621274.1"/>
    </source>
</evidence>
<dbReference type="PRINTS" id="PR00097">
    <property type="entry name" value="ANTSNTHASEII"/>
</dbReference>
<evidence type="ECO:0000256" key="1">
    <source>
        <dbReference type="ARBA" id="ARBA00004123"/>
    </source>
</evidence>
<evidence type="ECO:0000256" key="7">
    <source>
        <dbReference type="ARBA" id="ARBA00022598"/>
    </source>
</evidence>
<keyword evidence="10" id="KW-0547">Nucleotide-binding</keyword>
<dbReference type="SMART" id="SM00184">
    <property type="entry name" value="RING"/>
    <property type="match status" value="1"/>
</dbReference>
<dbReference type="GO" id="GO:0006207">
    <property type="term" value="P:'de novo' pyrimidine nucleobase biosynthetic process"/>
    <property type="evidence" value="ECO:0007669"/>
    <property type="project" value="InterPro"/>
</dbReference>
<evidence type="ECO:0000256" key="13">
    <source>
        <dbReference type="ARBA" id="ARBA00022806"/>
    </source>
</evidence>
<evidence type="ECO:0000256" key="4">
    <source>
        <dbReference type="ARBA" id="ARBA00007800"/>
    </source>
</evidence>
<evidence type="ECO:0000256" key="14">
    <source>
        <dbReference type="ARBA" id="ARBA00022833"/>
    </source>
</evidence>
<evidence type="ECO:0000256" key="11">
    <source>
        <dbReference type="ARBA" id="ARBA00022771"/>
    </source>
</evidence>
<dbReference type="Pfam" id="PF13923">
    <property type="entry name" value="zf-C3HC4_2"/>
    <property type="match status" value="1"/>
</dbReference>
<dbReference type="SMART" id="SM00490">
    <property type="entry name" value="HELICc"/>
    <property type="match status" value="1"/>
</dbReference>
<dbReference type="InterPro" id="IPR017907">
    <property type="entry name" value="Znf_RING_CS"/>
</dbReference>
<dbReference type="InterPro" id="IPR013083">
    <property type="entry name" value="Znf_RING/FYVE/PHD"/>
</dbReference>
<keyword evidence="9" id="KW-0479">Metal-binding</keyword>
<dbReference type="NCBIfam" id="NF009475">
    <property type="entry name" value="PRK12838.1"/>
    <property type="match status" value="1"/>
</dbReference>
<dbReference type="SUPFAM" id="SSF52317">
    <property type="entry name" value="Class I glutamine amidotransferase-like"/>
    <property type="match status" value="1"/>
</dbReference>
<protein>
    <recommendedName>
        <fullName evidence="19">Carbamoyl phosphate synthase arginine-specific small chain</fullName>
        <ecNumber evidence="5">6.3.5.5</ecNumber>
    </recommendedName>
    <alternativeName>
        <fullName evidence="20">Arginine-specific carbamoyl phosphate synthetase, glutamine chain</fullName>
    </alternativeName>
</protein>
<evidence type="ECO:0000256" key="3">
    <source>
        <dbReference type="ARBA" id="ARBA00007025"/>
    </source>
</evidence>
<dbReference type="InterPro" id="IPR014001">
    <property type="entry name" value="Helicase_ATP-bd"/>
</dbReference>
<keyword evidence="30" id="KW-1185">Reference proteome</keyword>
<evidence type="ECO:0000256" key="12">
    <source>
        <dbReference type="ARBA" id="ARBA00022801"/>
    </source>
</evidence>
<dbReference type="GO" id="GO:0008270">
    <property type="term" value="F:zinc ion binding"/>
    <property type="evidence" value="ECO:0007669"/>
    <property type="project" value="UniProtKB-KW"/>
</dbReference>